<dbReference type="Proteomes" id="UP000218505">
    <property type="component" value="Chromosome"/>
</dbReference>
<dbReference type="AlphaFoldDB" id="A0A290Z343"/>
<evidence type="ECO:0000313" key="8">
    <source>
        <dbReference type="EMBL" id="ATE53461.1"/>
    </source>
</evidence>
<feature type="chain" id="PRO_5012493780" evidence="6">
    <location>
        <begin position="31"/>
        <end position="739"/>
    </location>
</feature>
<keyword evidence="6" id="KW-0732">Signal</keyword>
<evidence type="ECO:0000256" key="6">
    <source>
        <dbReference type="SAM" id="SignalP"/>
    </source>
</evidence>
<proteinExistence type="inferred from homology"/>
<keyword evidence="9" id="KW-1185">Reference proteome</keyword>
<dbReference type="GO" id="GO:0004553">
    <property type="term" value="F:hydrolase activity, hydrolyzing O-glycosyl compounds"/>
    <property type="evidence" value="ECO:0007669"/>
    <property type="project" value="InterPro"/>
</dbReference>
<protein>
    <submittedName>
        <fullName evidence="8">1,4-beta-xylanase</fullName>
    </submittedName>
</protein>
<evidence type="ECO:0000313" key="9">
    <source>
        <dbReference type="Proteomes" id="UP000218505"/>
    </source>
</evidence>
<accession>A0A290Z343</accession>
<dbReference type="RefSeq" id="WP_096492403.1">
    <property type="nucleotide sequence ID" value="NZ_CP023445.1"/>
</dbReference>
<evidence type="ECO:0000259" key="7">
    <source>
        <dbReference type="Pfam" id="PF20578"/>
    </source>
</evidence>
<comment type="pathway">
    <text evidence="1">Glycan metabolism; L-arabinan degradation.</text>
</comment>
<dbReference type="GO" id="GO:0045493">
    <property type="term" value="P:xylan catabolic process"/>
    <property type="evidence" value="ECO:0007669"/>
    <property type="project" value="UniProtKB-KW"/>
</dbReference>
<dbReference type="InterPro" id="IPR006710">
    <property type="entry name" value="Glyco_hydro_43"/>
</dbReference>
<comment type="similarity">
    <text evidence="2">Belongs to the glycosyl hydrolase 43 family.</text>
</comment>
<dbReference type="Pfam" id="PF20578">
    <property type="entry name" value="aBig_2"/>
    <property type="match status" value="2"/>
</dbReference>
<dbReference type="Gene3D" id="2.60.120.200">
    <property type="match status" value="1"/>
</dbReference>
<evidence type="ECO:0000256" key="5">
    <source>
        <dbReference type="SAM" id="MobiDB-lite"/>
    </source>
</evidence>
<keyword evidence="4" id="KW-0326">Glycosidase</keyword>
<dbReference type="Pfam" id="PF04616">
    <property type="entry name" value="Glyco_hydro_43"/>
    <property type="match status" value="1"/>
</dbReference>
<feature type="signal peptide" evidence="6">
    <location>
        <begin position="1"/>
        <end position="30"/>
    </location>
</feature>
<sequence length="739" mass="80037">MAPVLPRPRPLAAVVALALVPLAPVTPAVASAPGGLIAHYPLTESSGTTAHDASPSRRDAVISGDAAPGGRDGLHLGGVDGHVDLPDDLLRGLDSVTASIQVRIAPDQATPYFVWGIGNTNGSAGDGYLFTTGNAYRSSIATGNWATEQTTSSGRDLRRDVWKTLTYTQTGSTAVLYEDGVEVARRTDVTIRPGDIGSGSTKANHIGRSVYPGDRHLKGEVRDFRLYNRALSADEAHDLGFTPDRERVRRDSASLTIGDTSLITEDLALPTSGPHDTTISWHSTNPGAVSATGKVTRPRAGLLPSLALLTATTTRGGAEQRRLFAVTVRPRPTDREKVAEAARALTVWDAHDVRGNLTLPTTGLHGTAVTWTSSAPDVVTPTGEVTRPAHGQPARQVRLTASVGSGSRTELRHFALSVTPMPERAAHEGYFFGYFTGEGAATGEQVHFAASRGNTPLLWDELNGGEPVLTSEQGDRGVRDPFLIRSPEGDKFYLVATDLKIHGNGNWDLVQRKGSKHVEVWESTDLVTWSQQRHVRVAPDTAGNTWAPEAYYDKSIGAYVVFWASKLYAEDDPEHTGDTHNRMLYATTRDFRTFSEPQVWVDPGYSVIDSTVIEHGGQYYRFTKDERNTTSTTPCSKFILAERSTSLRSTSYEHVADCIGKGAVERGEGPTVFKSNTEDRWYLLIDEFGGRGYVPFETTDLASGRWTPSTGHQLPARPRHGTVLPVTKAELDRVRAAFP</sequence>
<dbReference type="Gene3D" id="2.115.10.20">
    <property type="entry name" value="Glycosyl hydrolase domain, family 43"/>
    <property type="match status" value="1"/>
</dbReference>
<evidence type="ECO:0000256" key="3">
    <source>
        <dbReference type="ARBA" id="ARBA00022801"/>
    </source>
</evidence>
<dbReference type="InterPro" id="IPR050727">
    <property type="entry name" value="GH43_arabinanases"/>
</dbReference>
<dbReference type="SUPFAM" id="SSF49899">
    <property type="entry name" value="Concanavalin A-like lectins/glucanases"/>
    <property type="match status" value="1"/>
</dbReference>
<dbReference type="Pfam" id="PF13385">
    <property type="entry name" value="Laminin_G_3"/>
    <property type="match status" value="1"/>
</dbReference>
<dbReference type="PANTHER" id="PTHR43301">
    <property type="entry name" value="ARABINAN ENDO-1,5-ALPHA-L-ARABINOSIDASE"/>
    <property type="match status" value="1"/>
</dbReference>
<reference evidence="8" key="1">
    <citation type="submission" date="2017-09" db="EMBL/GenBank/DDBJ databases">
        <title>Complete Genome Sequence of ansamitocin-producing Bacterium Actinosynnema pretiosum X47.</title>
        <authorList>
            <person name="Cao G."/>
            <person name="Zong G."/>
            <person name="Zhong C."/>
            <person name="Fu J."/>
        </authorList>
    </citation>
    <scope>NUCLEOTIDE SEQUENCE [LARGE SCALE GENOMIC DNA]</scope>
    <source>
        <strain evidence="8">X47</strain>
    </source>
</reference>
<organism evidence="8 9">
    <name type="scientific">Actinosynnema pretiosum</name>
    <dbReference type="NCBI Taxonomy" id="42197"/>
    <lineage>
        <taxon>Bacteria</taxon>
        <taxon>Bacillati</taxon>
        <taxon>Actinomycetota</taxon>
        <taxon>Actinomycetes</taxon>
        <taxon>Pseudonocardiales</taxon>
        <taxon>Pseudonocardiaceae</taxon>
        <taxon>Actinosynnema</taxon>
    </lineage>
</organism>
<evidence type="ECO:0000256" key="4">
    <source>
        <dbReference type="ARBA" id="ARBA00023295"/>
    </source>
</evidence>
<feature type="domain" description="Atrophied bacterial Ig" evidence="7">
    <location>
        <begin position="338"/>
        <end position="419"/>
    </location>
</feature>
<gene>
    <name evidence="8" type="ORF">CNX65_09275</name>
</gene>
<dbReference type="KEGG" id="apre:CNX65_09275"/>
<feature type="domain" description="Atrophied bacterial Ig" evidence="7">
    <location>
        <begin position="248"/>
        <end position="329"/>
    </location>
</feature>
<name>A0A290Z343_9PSEU</name>
<dbReference type="EMBL" id="CP023445">
    <property type="protein sequence ID" value="ATE53461.1"/>
    <property type="molecule type" value="Genomic_DNA"/>
</dbReference>
<feature type="region of interest" description="Disordered" evidence="5">
    <location>
        <begin position="45"/>
        <end position="67"/>
    </location>
</feature>
<dbReference type="InterPro" id="IPR046780">
    <property type="entry name" value="aBig_2"/>
</dbReference>
<evidence type="ECO:0000256" key="2">
    <source>
        <dbReference type="ARBA" id="ARBA00009865"/>
    </source>
</evidence>
<evidence type="ECO:0000256" key="1">
    <source>
        <dbReference type="ARBA" id="ARBA00004834"/>
    </source>
</evidence>
<dbReference type="InterPro" id="IPR013320">
    <property type="entry name" value="ConA-like_dom_sf"/>
</dbReference>
<keyword evidence="3" id="KW-0378">Hydrolase</keyword>
<dbReference type="CDD" id="cd08983">
    <property type="entry name" value="GH43_Bt3655-like"/>
    <property type="match status" value="1"/>
</dbReference>
<dbReference type="InterPro" id="IPR023296">
    <property type="entry name" value="Glyco_hydro_beta-prop_sf"/>
</dbReference>
<dbReference type="SUPFAM" id="SSF75005">
    <property type="entry name" value="Arabinanase/levansucrase/invertase"/>
    <property type="match status" value="1"/>
</dbReference>
<dbReference type="PANTHER" id="PTHR43301:SF3">
    <property type="entry name" value="ARABINAN ENDO-1,5-ALPHA-L-ARABINOSIDASE A-RELATED"/>
    <property type="match status" value="1"/>
</dbReference>